<reference evidence="2 3" key="1">
    <citation type="submission" date="2019-02" db="EMBL/GenBank/DDBJ databases">
        <title>Deep-cultivation of Planctomycetes and their phenomic and genomic characterization uncovers novel biology.</title>
        <authorList>
            <person name="Wiegand S."/>
            <person name="Jogler M."/>
            <person name="Boedeker C."/>
            <person name="Pinto D."/>
            <person name="Vollmers J."/>
            <person name="Rivas-Marin E."/>
            <person name="Kohn T."/>
            <person name="Peeters S.H."/>
            <person name="Heuer A."/>
            <person name="Rast P."/>
            <person name="Oberbeckmann S."/>
            <person name="Bunk B."/>
            <person name="Jeske O."/>
            <person name="Meyerdierks A."/>
            <person name="Storesund J.E."/>
            <person name="Kallscheuer N."/>
            <person name="Luecker S."/>
            <person name="Lage O.M."/>
            <person name="Pohl T."/>
            <person name="Merkel B.J."/>
            <person name="Hornburger P."/>
            <person name="Mueller R.-W."/>
            <person name="Bruemmer F."/>
            <person name="Labrenz M."/>
            <person name="Spormann A.M."/>
            <person name="Op den Camp H."/>
            <person name="Overmann J."/>
            <person name="Amann R."/>
            <person name="Jetten M.S.M."/>
            <person name="Mascher T."/>
            <person name="Medema M.H."/>
            <person name="Devos D.P."/>
            <person name="Kaster A.-K."/>
            <person name="Ovreas L."/>
            <person name="Rohde M."/>
            <person name="Galperin M.Y."/>
            <person name="Jogler C."/>
        </authorList>
    </citation>
    <scope>NUCLEOTIDE SEQUENCE [LARGE SCALE GENOMIC DNA]</scope>
    <source>
        <strain evidence="2 3">Pan216</strain>
    </source>
</reference>
<dbReference type="EMBL" id="CP036279">
    <property type="protein sequence ID" value="QDU64689.1"/>
    <property type="molecule type" value="Genomic_DNA"/>
</dbReference>
<dbReference type="KEGG" id="knv:Pan216_55800"/>
<organism evidence="2 3">
    <name type="scientific">Kolteria novifilia</name>
    <dbReference type="NCBI Taxonomy" id="2527975"/>
    <lineage>
        <taxon>Bacteria</taxon>
        <taxon>Pseudomonadati</taxon>
        <taxon>Planctomycetota</taxon>
        <taxon>Planctomycetia</taxon>
        <taxon>Kolteriales</taxon>
        <taxon>Kolteriaceae</taxon>
        <taxon>Kolteria</taxon>
    </lineage>
</organism>
<feature type="compositionally biased region" description="Basic and acidic residues" evidence="1">
    <location>
        <begin position="55"/>
        <end position="64"/>
    </location>
</feature>
<protein>
    <submittedName>
        <fullName evidence="2">Uncharacterized protein</fullName>
    </submittedName>
</protein>
<accession>A0A518BCK1</accession>
<proteinExistence type="predicted"/>
<name>A0A518BCK1_9BACT</name>
<keyword evidence="3" id="KW-1185">Reference proteome</keyword>
<evidence type="ECO:0000313" key="2">
    <source>
        <dbReference type="EMBL" id="QDU64689.1"/>
    </source>
</evidence>
<evidence type="ECO:0000256" key="1">
    <source>
        <dbReference type="SAM" id="MobiDB-lite"/>
    </source>
</evidence>
<dbReference type="RefSeq" id="WP_145263059.1">
    <property type="nucleotide sequence ID" value="NZ_CP036279.1"/>
</dbReference>
<sequence>MDNIIHLISRHFVTPAEGADSEAAFYEGELPSWDRYVRNHRPKLDDVPNAWDQGHVPESKEAANHRGQSFSGLTKHPQLQRGFD</sequence>
<gene>
    <name evidence="2" type="ORF">Pan216_55800</name>
</gene>
<feature type="region of interest" description="Disordered" evidence="1">
    <location>
        <begin position="46"/>
        <end position="84"/>
    </location>
</feature>
<evidence type="ECO:0000313" key="3">
    <source>
        <dbReference type="Proteomes" id="UP000317093"/>
    </source>
</evidence>
<dbReference type="Proteomes" id="UP000317093">
    <property type="component" value="Chromosome"/>
</dbReference>
<dbReference type="AlphaFoldDB" id="A0A518BCK1"/>